<dbReference type="OrthoDB" id="117331at2"/>
<evidence type="ECO:0000313" key="2">
    <source>
        <dbReference type="Proteomes" id="UP000184096"/>
    </source>
</evidence>
<dbReference type="Proteomes" id="UP000184096">
    <property type="component" value="Chromosome I"/>
</dbReference>
<accession>A0A1M7UK66</accession>
<gene>
    <name evidence="1" type="ORF">SAMN05444170_5495</name>
</gene>
<dbReference type="Gene3D" id="3.10.450.50">
    <property type="match status" value="1"/>
</dbReference>
<sequence>MQAVFTKKEPPKWLLDMWKEIDDKTFGKGFDCFTEDAVCNLGVADWKGREAIRANLKAFIDTGFTALHHVTEYWDAGTLKVFRGTVDMTPDDRSRPTVHPTMIHFFYMDEKDNTKVRRWVGAVGPVAFG</sequence>
<protein>
    <submittedName>
        <fullName evidence="1">SnoaL-like domain-containing protein</fullName>
    </submittedName>
</protein>
<dbReference type="AlphaFoldDB" id="A0A1M7UK66"/>
<proteinExistence type="predicted"/>
<dbReference type="InterPro" id="IPR032710">
    <property type="entry name" value="NTF2-like_dom_sf"/>
</dbReference>
<keyword evidence="2" id="KW-1185">Reference proteome</keyword>
<dbReference type="SUPFAM" id="SSF54427">
    <property type="entry name" value="NTF2-like"/>
    <property type="match status" value="1"/>
</dbReference>
<evidence type="ECO:0000313" key="1">
    <source>
        <dbReference type="EMBL" id="SHN83412.1"/>
    </source>
</evidence>
<name>A0A1M7UK66_9BRAD</name>
<organism evidence="1 2">
    <name type="scientific">Bradyrhizobium erythrophlei</name>
    <dbReference type="NCBI Taxonomy" id="1437360"/>
    <lineage>
        <taxon>Bacteria</taxon>
        <taxon>Pseudomonadati</taxon>
        <taxon>Pseudomonadota</taxon>
        <taxon>Alphaproteobacteria</taxon>
        <taxon>Hyphomicrobiales</taxon>
        <taxon>Nitrobacteraceae</taxon>
        <taxon>Bradyrhizobium</taxon>
    </lineage>
</organism>
<dbReference type="EMBL" id="LT670849">
    <property type="protein sequence ID" value="SHN83412.1"/>
    <property type="molecule type" value="Genomic_DNA"/>
</dbReference>
<reference evidence="2" key="1">
    <citation type="submission" date="2016-11" db="EMBL/GenBank/DDBJ databases">
        <authorList>
            <person name="Varghese N."/>
            <person name="Submissions S."/>
        </authorList>
    </citation>
    <scope>NUCLEOTIDE SEQUENCE [LARGE SCALE GENOMIC DNA]</scope>
    <source>
        <strain evidence="2">GAS401</strain>
    </source>
</reference>
<dbReference type="RefSeq" id="WP_072822670.1">
    <property type="nucleotide sequence ID" value="NZ_LT670849.1"/>
</dbReference>